<organism evidence="2 3">
    <name type="scientific">Mycena albidolilacea</name>
    <dbReference type="NCBI Taxonomy" id="1033008"/>
    <lineage>
        <taxon>Eukaryota</taxon>
        <taxon>Fungi</taxon>
        <taxon>Dikarya</taxon>
        <taxon>Basidiomycota</taxon>
        <taxon>Agaricomycotina</taxon>
        <taxon>Agaricomycetes</taxon>
        <taxon>Agaricomycetidae</taxon>
        <taxon>Agaricales</taxon>
        <taxon>Marasmiineae</taxon>
        <taxon>Mycenaceae</taxon>
        <taxon>Mycena</taxon>
    </lineage>
</organism>
<keyword evidence="1" id="KW-1133">Transmembrane helix</keyword>
<accession>A0AAD7F2A5</accession>
<feature type="transmembrane region" description="Helical" evidence="1">
    <location>
        <begin position="245"/>
        <end position="265"/>
    </location>
</feature>
<proteinExistence type="predicted"/>
<feature type="transmembrane region" description="Helical" evidence="1">
    <location>
        <begin position="208"/>
        <end position="233"/>
    </location>
</feature>
<feature type="transmembrane region" description="Helical" evidence="1">
    <location>
        <begin position="12"/>
        <end position="34"/>
    </location>
</feature>
<sequence length="295" mass="32652">VNPRDHLPHLITWGTFNIFSACANVLLLALTLISQRWEANFLLLHLELIFVLTSGAASLLIWTGHALDLDPPYGLCLPNALAAMSNTPLQGGSAFAIVLKVWGSVMIACHPRWRRALEWSVSMPVLLVIPWISSLPIFFTGLAIGLDHNKVYRGSPFYCMVDHPALQNAASGFGATYTFLCLVFSGWTTYNLITTRWRVRRIIDYPGVSYAFVIRTLVFSIFVGVAFVVGIISLVSSFSAMVPDVALSSCNVAVFFIFATSRPIIQFLFRCRRVRDITTTRTAFQSAPSGRSRGT</sequence>
<evidence type="ECO:0000313" key="3">
    <source>
        <dbReference type="Proteomes" id="UP001218218"/>
    </source>
</evidence>
<evidence type="ECO:0000256" key="1">
    <source>
        <dbReference type="SAM" id="Phobius"/>
    </source>
</evidence>
<dbReference type="EMBL" id="JARIHO010000004">
    <property type="protein sequence ID" value="KAJ7362265.1"/>
    <property type="molecule type" value="Genomic_DNA"/>
</dbReference>
<dbReference type="AlphaFoldDB" id="A0AAD7F2A5"/>
<feature type="transmembrane region" description="Helical" evidence="1">
    <location>
        <begin position="41"/>
        <end position="62"/>
    </location>
</feature>
<feature type="transmembrane region" description="Helical" evidence="1">
    <location>
        <begin position="125"/>
        <end position="146"/>
    </location>
</feature>
<name>A0AAD7F2A5_9AGAR</name>
<dbReference type="Proteomes" id="UP001218218">
    <property type="component" value="Unassembled WGS sequence"/>
</dbReference>
<gene>
    <name evidence="2" type="ORF">DFH08DRAFT_612674</name>
</gene>
<keyword evidence="1" id="KW-0472">Membrane</keyword>
<comment type="caution">
    <text evidence="2">The sequence shown here is derived from an EMBL/GenBank/DDBJ whole genome shotgun (WGS) entry which is preliminary data.</text>
</comment>
<feature type="non-terminal residue" evidence="2">
    <location>
        <position position="295"/>
    </location>
</feature>
<feature type="transmembrane region" description="Helical" evidence="1">
    <location>
        <begin position="166"/>
        <end position="187"/>
    </location>
</feature>
<feature type="transmembrane region" description="Helical" evidence="1">
    <location>
        <begin position="94"/>
        <end position="113"/>
    </location>
</feature>
<evidence type="ECO:0000313" key="2">
    <source>
        <dbReference type="EMBL" id="KAJ7362265.1"/>
    </source>
</evidence>
<feature type="non-terminal residue" evidence="2">
    <location>
        <position position="1"/>
    </location>
</feature>
<reference evidence="2" key="1">
    <citation type="submission" date="2023-03" db="EMBL/GenBank/DDBJ databases">
        <title>Massive genome expansion in bonnet fungi (Mycena s.s.) driven by repeated elements and novel gene families across ecological guilds.</title>
        <authorList>
            <consortium name="Lawrence Berkeley National Laboratory"/>
            <person name="Harder C.B."/>
            <person name="Miyauchi S."/>
            <person name="Viragh M."/>
            <person name="Kuo A."/>
            <person name="Thoen E."/>
            <person name="Andreopoulos B."/>
            <person name="Lu D."/>
            <person name="Skrede I."/>
            <person name="Drula E."/>
            <person name="Henrissat B."/>
            <person name="Morin E."/>
            <person name="Kohler A."/>
            <person name="Barry K."/>
            <person name="LaButti K."/>
            <person name="Morin E."/>
            <person name="Salamov A."/>
            <person name="Lipzen A."/>
            <person name="Mereny Z."/>
            <person name="Hegedus B."/>
            <person name="Baldrian P."/>
            <person name="Stursova M."/>
            <person name="Weitz H."/>
            <person name="Taylor A."/>
            <person name="Grigoriev I.V."/>
            <person name="Nagy L.G."/>
            <person name="Martin F."/>
            <person name="Kauserud H."/>
        </authorList>
    </citation>
    <scope>NUCLEOTIDE SEQUENCE</scope>
    <source>
        <strain evidence="2">CBHHK002</strain>
    </source>
</reference>
<keyword evidence="1" id="KW-0812">Transmembrane</keyword>
<protein>
    <submittedName>
        <fullName evidence="2">Uncharacterized protein</fullName>
    </submittedName>
</protein>
<keyword evidence="3" id="KW-1185">Reference proteome</keyword>